<dbReference type="Pfam" id="PF01476">
    <property type="entry name" value="LysM"/>
    <property type="match status" value="2"/>
</dbReference>
<sequence length="428" mass="47977">MMQIHVVKSGETVMSIADFYGVERQALINSNALVAPYKIIKGQSLVVPTTGNEYFVQPGDNLYDLALTYGVTSSQIATLSGISPYATLNVGQKLHLPPRKKRNIESIGYLQPTSNPIKPALEESARTESKFLTYLAHFSFDAKRDGTLTEPPLGNIPQIARDNRCIYMMVVSNLENGQFSTSLATDILQSPAVQDKLINTIISTANKYGFREVNIDFEDVASTDRVAYINFLNKVKSRLPQGFILSATLIPKTSSNQKGRFYEAHDYANIGRVVDFVVIMTYDWGWQGGPPMAVSPIDQVRKVINYAKTVIPVPKIVMGQNLYGFDWKVPFKQGTMAKALSAEAATNLAIQMTNEILFDNKAKAPHFRYTESNGQKHEVWFEDARSIQAKFNLIKQENIRGISYWKLGLPFIQNWELLEANFNVVKRA</sequence>
<organism evidence="5 6">
    <name type="scientific">Gottfriedia luciferensis</name>
    <dbReference type="NCBI Taxonomy" id="178774"/>
    <lineage>
        <taxon>Bacteria</taxon>
        <taxon>Bacillati</taxon>
        <taxon>Bacillota</taxon>
        <taxon>Bacilli</taxon>
        <taxon>Bacillales</taxon>
        <taxon>Bacillaceae</taxon>
        <taxon>Gottfriedia</taxon>
    </lineage>
</organism>
<dbReference type="PROSITE" id="PS51782">
    <property type="entry name" value="LYSM"/>
    <property type="match status" value="2"/>
</dbReference>
<dbReference type="Gene3D" id="3.10.350.10">
    <property type="entry name" value="LysM domain"/>
    <property type="match status" value="2"/>
</dbReference>
<keyword evidence="6" id="KW-1185">Reference proteome</keyword>
<gene>
    <name evidence="5" type="ORF">BED47_03130</name>
</gene>
<evidence type="ECO:0000256" key="2">
    <source>
        <dbReference type="ARBA" id="ARBA00023295"/>
    </source>
</evidence>
<dbReference type="InterPro" id="IPR029070">
    <property type="entry name" value="Chitinase_insertion_sf"/>
</dbReference>
<dbReference type="Gene3D" id="3.20.20.80">
    <property type="entry name" value="Glycosidases"/>
    <property type="match status" value="1"/>
</dbReference>
<dbReference type="SUPFAM" id="SSF54106">
    <property type="entry name" value="LysM domain"/>
    <property type="match status" value="2"/>
</dbReference>
<proteinExistence type="predicted"/>
<dbReference type="CDD" id="cd00118">
    <property type="entry name" value="LysM"/>
    <property type="match status" value="2"/>
</dbReference>
<dbReference type="SMART" id="SM00636">
    <property type="entry name" value="Glyco_18"/>
    <property type="match status" value="1"/>
</dbReference>
<dbReference type="Proteomes" id="UP000094580">
    <property type="component" value="Unassembled WGS sequence"/>
</dbReference>
<dbReference type="InterPro" id="IPR017853">
    <property type="entry name" value="GH"/>
</dbReference>
<protein>
    <recommendedName>
        <fullName evidence="7">Glycosyl hydrolase</fullName>
    </recommendedName>
</protein>
<dbReference type="Gene3D" id="3.10.50.10">
    <property type="match status" value="1"/>
</dbReference>
<evidence type="ECO:0008006" key="7">
    <source>
        <dbReference type="Google" id="ProtNLM"/>
    </source>
</evidence>
<dbReference type="InterPro" id="IPR011583">
    <property type="entry name" value="Chitinase_II/V-like_cat"/>
</dbReference>
<name>A0ABX2ZVR6_9BACI</name>
<reference evidence="5 6" key="1">
    <citation type="submission" date="2016-07" db="EMBL/GenBank/DDBJ databases">
        <authorList>
            <person name="Townsley L."/>
            <person name="Shank E.A."/>
        </authorList>
    </citation>
    <scope>NUCLEOTIDE SEQUENCE [LARGE SCALE GENOMIC DNA]</scope>
    <source>
        <strain evidence="5 6">CH01</strain>
    </source>
</reference>
<dbReference type="Pfam" id="PF00704">
    <property type="entry name" value="Glyco_hydro_18"/>
    <property type="match status" value="1"/>
</dbReference>
<evidence type="ECO:0000259" key="4">
    <source>
        <dbReference type="PROSITE" id="PS51910"/>
    </source>
</evidence>
<comment type="caution">
    <text evidence="5">The sequence shown here is derived from an EMBL/GenBank/DDBJ whole genome shotgun (WGS) entry which is preliminary data.</text>
</comment>
<evidence type="ECO:0000256" key="1">
    <source>
        <dbReference type="ARBA" id="ARBA00022801"/>
    </source>
</evidence>
<dbReference type="SMART" id="SM00257">
    <property type="entry name" value="LysM"/>
    <property type="match status" value="2"/>
</dbReference>
<evidence type="ECO:0000313" key="5">
    <source>
        <dbReference type="EMBL" id="ODG93296.1"/>
    </source>
</evidence>
<keyword evidence="2" id="KW-0326">Glycosidase</keyword>
<dbReference type="SUPFAM" id="SSF51445">
    <property type="entry name" value="(Trans)glycosidases"/>
    <property type="match status" value="1"/>
</dbReference>
<dbReference type="CDD" id="cd02874">
    <property type="entry name" value="GH18_CFLE_spore_hydrolase"/>
    <property type="match status" value="1"/>
</dbReference>
<feature type="domain" description="GH18" evidence="4">
    <location>
        <begin position="104"/>
        <end position="428"/>
    </location>
</feature>
<evidence type="ECO:0000313" key="6">
    <source>
        <dbReference type="Proteomes" id="UP000094580"/>
    </source>
</evidence>
<keyword evidence="1" id="KW-0378">Hydrolase</keyword>
<dbReference type="PANTHER" id="PTHR46066">
    <property type="entry name" value="CHITINASE DOMAIN-CONTAINING PROTEIN 1 FAMILY MEMBER"/>
    <property type="match status" value="1"/>
</dbReference>
<feature type="domain" description="LysM" evidence="3">
    <location>
        <begin position="52"/>
        <end position="96"/>
    </location>
</feature>
<dbReference type="PANTHER" id="PTHR46066:SF2">
    <property type="entry name" value="CHITINASE DOMAIN-CONTAINING PROTEIN 1"/>
    <property type="match status" value="1"/>
</dbReference>
<feature type="domain" description="LysM" evidence="3">
    <location>
        <begin position="3"/>
        <end position="47"/>
    </location>
</feature>
<dbReference type="InterPro" id="IPR001223">
    <property type="entry name" value="Glyco_hydro18_cat"/>
</dbReference>
<evidence type="ECO:0000259" key="3">
    <source>
        <dbReference type="PROSITE" id="PS51782"/>
    </source>
</evidence>
<dbReference type="EMBL" id="MDKC01000002">
    <property type="protein sequence ID" value="ODG93296.1"/>
    <property type="molecule type" value="Genomic_DNA"/>
</dbReference>
<dbReference type="RefSeq" id="WP_069032373.1">
    <property type="nucleotide sequence ID" value="NZ_MDKC01000002.1"/>
</dbReference>
<dbReference type="PROSITE" id="PS51910">
    <property type="entry name" value="GH18_2"/>
    <property type="match status" value="1"/>
</dbReference>
<dbReference type="InterPro" id="IPR041704">
    <property type="entry name" value="CFLE_GH18"/>
</dbReference>
<dbReference type="InterPro" id="IPR018392">
    <property type="entry name" value="LysM"/>
</dbReference>
<dbReference type="InterPro" id="IPR036779">
    <property type="entry name" value="LysM_dom_sf"/>
</dbReference>
<accession>A0ABX2ZVR6</accession>